<name>A0ABN8SK60_9CNID</name>
<dbReference type="Proteomes" id="UP001159427">
    <property type="component" value="Unassembled WGS sequence"/>
</dbReference>
<keyword evidence="2" id="KW-1185">Reference proteome</keyword>
<evidence type="ECO:0000313" key="1">
    <source>
        <dbReference type="EMBL" id="CAH3192041.1"/>
    </source>
</evidence>
<proteinExistence type="predicted"/>
<dbReference type="PANTHER" id="PTHR46579">
    <property type="entry name" value="F5/8 TYPE C DOMAIN-CONTAINING PROTEIN-RELATED"/>
    <property type="match status" value="1"/>
</dbReference>
<dbReference type="EMBL" id="CALNXI010003069">
    <property type="protein sequence ID" value="CAH3192041.1"/>
    <property type="molecule type" value="Genomic_DNA"/>
</dbReference>
<dbReference type="PANTHER" id="PTHR46579:SF1">
    <property type="entry name" value="F5_8 TYPE C DOMAIN-CONTAINING PROTEIN"/>
    <property type="match status" value="1"/>
</dbReference>
<sequence>MLLRLWFSKEHSSALFNISNRVKEVDRRLEEIKYPNEISRCPRALEFHLKYYKASELRSFLLSCGLPVLHGILSDEYFQHFALLSESVFILLLDSISEEQLVHAERMLFHFCLMMGPFCFHFEDKNGFLLKLVHGTQNVQFQLVTAVSIIQKLPSLENDIEKSTEKAYKLYQAMQRYNSGTNETLLDRGIYAIGSLKYYNMTGSEFEALVKALNYVPTSTTVKMFQRIRVGRTTIYHSAEYKRVTSRNSYTVLYMENGILQVG</sequence>
<accession>A0ABN8SK60</accession>
<protein>
    <submittedName>
        <fullName evidence="1">Uncharacterized protein</fullName>
    </submittedName>
</protein>
<organism evidence="1 2">
    <name type="scientific">Porites evermanni</name>
    <dbReference type="NCBI Taxonomy" id="104178"/>
    <lineage>
        <taxon>Eukaryota</taxon>
        <taxon>Metazoa</taxon>
        <taxon>Cnidaria</taxon>
        <taxon>Anthozoa</taxon>
        <taxon>Hexacorallia</taxon>
        <taxon>Scleractinia</taxon>
        <taxon>Fungiina</taxon>
        <taxon>Poritidae</taxon>
        <taxon>Porites</taxon>
    </lineage>
</organism>
<gene>
    <name evidence="1" type="ORF">PEVE_00023109</name>
</gene>
<comment type="caution">
    <text evidence="1">The sequence shown here is derived from an EMBL/GenBank/DDBJ whole genome shotgun (WGS) entry which is preliminary data.</text>
</comment>
<reference evidence="1 2" key="1">
    <citation type="submission" date="2022-05" db="EMBL/GenBank/DDBJ databases">
        <authorList>
            <consortium name="Genoscope - CEA"/>
            <person name="William W."/>
        </authorList>
    </citation>
    <scope>NUCLEOTIDE SEQUENCE [LARGE SCALE GENOMIC DNA]</scope>
</reference>
<evidence type="ECO:0000313" key="2">
    <source>
        <dbReference type="Proteomes" id="UP001159427"/>
    </source>
</evidence>